<dbReference type="InterPro" id="IPR045584">
    <property type="entry name" value="Pilin-like"/>
</dbReference>
<feature type="transmembrane region" description="Helical" evidence="1">
    <location>
        <begin position="6"/>
        <end position="23"/>
    </location>
</feature>
<evidence type="ECO:0000256" key="1">
    <source>
        <dbReference type="SAM" id="Phobius"/>
    </source>
</evidence>
<comment type="caution">
    <text evidence="2">The sequence shown here is derived from an EMBL/GenBank/DDBJ whole genome shotgun (WGS) entry which is preliminary data.</text>
</comment>
<dbReference type="AlphaFoldDB" id="K1XZT8"/>
<keyword evidence="1" id="KW-0812">Transmembrane</keyword>
<dbReference type="NCBIfam" id="TIGR02532">
    <property type="entry name" value="IV_pilin_GFxxxE"/>
    <property type="match status" value="1"/>
</dbReference>
<dbReference type="Pfam" id="PF07963">
    <property type="entry name" value="N_methyl"/>
    <property type="match status" value="1"/>
</dbReference>
<evidence type="ECO:0008006" key="3">
    <source>
        <dbReference type="Google" id="ProtNLM"/>
    </source>
</evidence>
<protein>
    <recommendedName>
        <fullName evidence="3">Prepilin-type N-terminal cleavage/methylation domain-containing protein</fullName>
    </recommendedName>
</protein>
<dbReference type="EMBL" id="AMFJ01034044">
    <property type="protein sequence ID" value="EKD30476.1"/>
    <property type="molecule type" value="Genomic_DNA"/>
</dbReference>
<reference evidence="2" key="1">
    <citation type="journal article" date="2012" name="Science">
        <title>Fermentation, hydrogen, and sulfur metabolism in multiple uncultivated bacterial phyla.</title>
        <authorList>
            <person name="Wrighton K.C."/>
            <person name="Thomas B.C."/>
            <person name="Sharon I."/>
            <person name="Miller C.S."/>
            <person name="Castelle C.J."/>
            <person name="VerBerkmoes N.C."/>
            <person name="Wilkins M.J."/>
            <person name="Hettich R.L."/>
            <person name="Lipton M.S."/>
            <person name="Williams K.H."/>
            <person name="Long P.E."/>
            <person name="Banfield J.F."/>
        </authorList>
    </citation>
    <scope>NUCLEOTIDE SEQUENCE [LARGE SCALE GENOMIC DNA]</scope>
</reference>
<organism evidence="2">
    <name type="scientific">uncultured bacterium</name>
    <name type="common">gcode 4</name>
    <dbReference type="NCBI Taxonomy" id="1234023"/>
    <lineage>
        <taxon>Bacteria</taxon>
        <taxon>environmental samples</taxon>
    </lineage>
</organism>
<sequence>MSVKGFTLIELMVVIAIIGMLAITTSNFDWNKKTDIEKQNRFTEKINSIIHSALLSTSSGRGVKSGVGIINPTSTRIRFSTGSIGVYYYSGSSIVGTGEVMKSPFFWETGYVLTGVYYKEKNLINTGSIDSVEIIFNSSNDIAFSWSNSENWVIVGMKAGFHDSVKTIEFDRRFGRITIQ</sequence>
<dbReference type="InterPro" id="IPR012902">
    <property type="entry name" value="N_methyl_site"/>
</dbReference>
<name>K1XZT8_9BACT</name>
<accession>K1XZT8</accession>
<proteinExistence type="predicted"/>
<dbReference type="PROSITE" id="PS00409">
    <property type="entry name" value="PROKAR_NTER_METHYL"/>
    <property type="match status" value="1"/>
</dbReference>
<gene>
    <name evidence="2" type="ORF">ACD_78C00044G0001</name>
</gene>
<evidence type="ECO:0000313" key="2">
    <source>
        <dbReference type="EMBL" id="EKD30476.1"/>
    </source>
</evidence>
<dbReference type="Gene3D" id="3.30.700.10">
    <property type="entry name" value="Glycoprotein, Type 4 Pilin"/>
    <property type="match status" value="1"/>
</dbReference>
<keyword evidence="1" id="KW-0472">Membrane</keyword>
<keyword evidence="1" id="KW-1133">Transmembrane helix</keyword>
<dbReference type="SUPFAM" id="SSF54523">
    <property type="entry name" value="Pili subunits"/>
    <property type="match status" value="1"/>
</dbReference>